<dbReference type="RefSeq" id="WP_135963058.1">
    <property type="nucleotide sequence ID" value="NZ_SRXT01000002.1"/>
</dbReference>
<evidence type="ECO:0000313" key="1">
    <source>
        <dbReference type="EMBL" id="TGX55164.1"/>
    </source>
</evidence>
<dbReference type="AlphaFoldDB" id="A0A4S1XF01"/>
<dbReference type="Proteomes" id="UP000306147">
    <property type="component" value="Unassembled WGS sequence"/>
</dbReference>
<keyword evidence="2" id="KW-1185">Reference proteome</keyword>
<sequence length="129" mass="14229">MLLTALALSLATQSCRSYDTALPRSLRGWTRSGRVLDTGHAVTLPRTGDSIRTLLRIRKAGTFGIALSEPGWIDVSPERGKPLDSVAHGHGPQCSTIRKIVRYKLRPGTYRVTVNKLKATRARLMLVSY</sequence>
<accession>A0A4S1XF01</accession>
<gene>
    <name evidence="1" type="ORF">E5A73_06995</name>
</gene>
<dbReference type="OrthoDB" id="7376020at2"/>
<evidence type="ECO:0000313" key="2">
    <source>
        <dbReference type="Proteomes" id="UP000306147"/>
    </source>
</evidence>
<protein>
    <submittedName>
        <fullName evidence="1">Uncharacterized protein</fullName>
    </submittedName>
</protein>
<dbReference type="EMBL" id="SRXT01000002">
    <property type="protein sequence ID" value="TGX55164.1"/>
    <property type="molecule type" value="Genomic_DNA"/>
</dbReference>
<proteinExistence type="predicted"/>
<comment type="caution">
    <text evidence="1">The sequence shown here is derived from an EMBL/GenBank/DDBJ whole genome shotgun (WGS) entry which is preliminary data.</text>
</comment>
<organism evidence="1 2">
    <name type="scientific">Sphingomonas gei</name>
    <dbReference type="NCBI Taxonomy" id="1395960"/>
    <lineage>
        <taxon>Bacteria</taxon>
        <taxon>Pseudomonadati</taxon>
        <taxon>Pseudomonadota</taxon>
        <taxon>Alphaproteobacteria</taxon>
        <taxon>Sphingomonadales</taxon>
        <taxon>Sphingomonadaceae</taxon>
        <taxon>Sphingomonas</taxon>
    </lineage>
</organism>
<reference evidence="1 2" key="1">
    <citation type="submission" date="2019-04" db="EMBL/GenBank/DDBJ databases">
        <title>Sphingomonas psychrotolerans sp. nov., isolated from soil in the Tianshan Mountains, Xinjiang, China.</title>
        <authorList>
            <person name="Luo Y."/>
            <person name="Sheng H."/>
        </authorList>
    </citation>
    <scope>NUCLEOTIDE SEQUENCE [LARGE SCALE GENOMIC DNA]</scope>
    <source>
        <strain evidence="1 2">ZFGT-11</strain>
    </source>
</reference>
<name>A0A4S1XF01_9SPHN</name>